<accession>A0ABQ5UPX0</accession>
<evidence type="ECO:0000256" key="3">
    <source>
        <dbReference type="ARBA" id="ARBA00023163"/>
    </source>
</evidence>
<reference evidence="6" key="1">
    <citation type="journal article" date="2014" name="Int. J. Syst. Evol. Microbiol.">
        <title>Complete genome of a new Firmicutes species belonging to the dominant human colonic microbiota ('Ruminococcus bicirculans') reveals two chromosomes and a selective capacity to utilize plant glucans.</title>
        <authorList>
            <consortium name="NISC Comparative Sequencing Program"/>
            <person name="Wegmann U."/>
            <person name="Louis P."/>
            <person name="Goesmann A."/>
            <person name="Henrissat B."/>
            <person name="Duncan S.H."/>
            <person name="Flint H.J."/>
        </authorList>
    </citation>
    <scope>NUCLEOTIDE SEQUENCE</scope>
    <source>
        <strain evidence="6">NBRC 107169</strain>
    </source>
</reference>
<dbReference type="EMBL" id="BSNI01000002">
    <property type="protein sequence ID" value="GLQ16469.1"/>
    <property type="molecule type" value="Genomic_DNA"/>
</dbReference>
<name>A0ABQ5UPX0_9HYPH</name>
<evidence type="ECO:0000256" key="1">
    <source>
        <dbReference type="ARBA" id="ARBA00023015"/>
    </source>
</evidence>
<dbReference type="RefSeq" id="WP_284362110.1">
    <property type="nucleotide sequence ID" value="NZ_BSNI01000002.1"/>
</dbReference>
<dbReference type="InterPro" id="IPR009057">
    <property type="entry name" value="Homeodomain-like_sf"/>
</dbReference>
<keyword evidence="3" id="KW-0804">Transcription</keyword>
<organism evidence="6 7">
    <name type="scientific">Maritalea porphyrae</name>
    <dbReference type="NCBI Taxonomy" id="880732"/>
    <lineage>
        <taxon>Bacteria</taxon>
        <taxon>Pseudomonadati</taxon>
        <taxon>Pseudomonadota</taxon>
        <taxon>Alphaproteobacteria</taxon>
        <taxon>Hyphomicrobiales</taxon>
        <taxon>Devosiaceae</taxon>
        <taxon>Maritalea</taxon>
    </lineage>
</organism>
<dbReference type="InterPro" id="IPR001647">
    <property type="entry name" value="HTH_TetR"/>
</dbReference>
<keyword evidence="1" id="KW-0805">Transcription regulation</keyword>
<feature type="domain" description="HTH tetR-type" evidence="5">
    <location>
        <begin position="4"/>
        <end position="64"/>
    </location>
</feature>
<dbReference type="PRINTS" id="PR00455">
    <property type="entry name" value="HTHTETR"/>
</dbReference>
<keyword evidence="2 4" id="KW-0238">DNA-binding</keyword>
<comment type="caution">
    <text evidence="6">The sequence shown here is derived from an EMBL/GenBank/DDBJ whole genome shotgun (WGS) entry which is preliminary data.</text>
</comment>
<gene>
    <name evidence="6" type="ORF">GCM10007879_07180</name>
</gene>
<dbReference type="Proteomes" id="UP001161405">
    <property type="component" value="Unassembled WGS sequence"/>
</dbReference>
<dbReference type="SUPFAM" id="SSF46689">
    <property type="entry name" value="Homeodomain-like"/>
    <property type="match status" value="1"/>
</dbReference>
<sequence length="201" mass="21909">MRKPNKRDKIVEVASNIVKQQGVAALTFEAVAKDMGVTKQAIIYYFSSKPKLLEAMFLPHIEAEAAAAIQCLQSLSSGENAAAAFSRAIINFHLSDLDRFRSMYLAPQLEAQKGIKSKLLDEGFAGRVHEVTSGIYDVLSSFLQTEMGLTLEAARRRAFVLHTNALGLVLMQSLADAIDDPLAHDVEELTASLAEMVASKV</sequence>
<evidence type="ECO:0000256" key="2">
    <source>
        <dbReference type="ARBA" id="ARBA00023125"/>
    </source>
</evidence>
<dbReference type="PANTHER" id="PTHR30055">
    <property type="entry name" value="HTH-TYPE TRANSCRIPTIONAL REGULATOR RUTR"/>
    <property type="match status" value="1"/>
</dbReference>
<protein>
    <recommendedName>
        <fullName evidence="5">HTH tetR-type domain-containing protein</fullName>
    </recommendedName>
</protein>
<dbReference type="PROSITE" id="PS50977">
    <property type="entry name" value="HTH_TETR_2"/>
    <property type="match status" value="1"/>
</dbReference>
<dbReference type="PANTHER" id="PTHR30055:SF234">
    <property type="entry name" value="HTH-TYPE TRANSCRIPTIONAL REGULATOR BETI"/>
    <property type="match status" value="1"/>
</dbReference>
<keyword evidence="7" id="KW-1185">Reference proteome</keyword>
<evidence type="ECO:0000313" key="7">
    <source>
        <dbReference type="Proteomes" id="UP001161405"/>
    </source>
</evidence>
<evidence type="ECO:0000256" key="4">
    <source>
        <dbReference type="PROSITE-ProRule" id="PRU00335"/>
    </source>
</evidence>
<evidence type="ECO:0000313" key="6">
    <source>
        <dbReference type="EMBL" id="GLQ16469.1"/>
    </source>
</evidence>
<dbReference type="InterPro" id="IPR050109">
    <property type="entry name" value="HTH-type_TetR-like_transc_reg"/>
</dbReference>
<dbReference type="Gene3D" id="1.10.357.10">
    <property type="entry name" value="Tetracycline Repressor, domain 2"/>
    <property type="match status" value="1"/>
</dbReference>
<evidence type="ECO:0000259" key="5">
    <source>
        <dbReference type="PROSITE" id="PS50977"/>
    </source>
</evidence>
<reference evidence="6" key="2">
    <citation type="submission" date="2023-01" db="EMBL/GenBank/DDBJ databases">
        <title>Draft genome sequence of Maritalea porphyrae strain NBRC 107169.</title>
        <authorList>
            <person name="Sun Q."/>
            <person name="Mori K."/>
        </authorList>
    </citation>
    <scope>NUCLEOTIDE SEQUENCE</scope>
    <source>
        <strain evidence="6">NBRC 107169</strain>
    </source>
</reference>
<proteinExistence type="predicted"/>
<feature type="DNA-binding region" description="H-T-H motif" evidence="4">
    <location>
        <begin position="27"/>
        <end position="46"/>
    </location>
</feature>
<dbReference type="Pfam" id="PF00440">
    <property type="entry name" value="TetR_N"/>
    <property type="match status" value="1"/>
</dbReference>